<dbReference type="InterPro" id="IPR013087">
    <property type="entry name" value="Znf_C2H2_type"/>
</dbReference>
<keyword evidence="6" id="KW-0539">Nucleus</keyword>
<evidence type="ECO:0000256" key="7">
    <source>
        <dbReference type="PROSITE-ProRule" id="PRU00042"/>
    </source>
</evidence>
<evidence type="ECO:0000256" key="2">
    <source>
        <dbReference type="ARBA" id="ARBA00022723"/>
    </source>
</evidence>
<sequence length="438" mass="48692">MMLKFPGDTMKSCPTCGKRVQVKSMRRHEVTHAGSPSFQCSECDTRPFRHKYQLDVHVANKHQGKTYVCNICNREFDSPNAVGVHRRDKHDLPGYVRCTIAECKSKKFLRRHAASHLDRVHDLRDVPDISSYVVDVPFGTQEETMGQQQHPSASGPYPSAHAYSTFPSNIPASYSSTNLGEPLDGARLGRSPSPLSSAFPSRLSVSPVNDMHGPAKLSPPVLMRSQSARGPHQGSSSDPNFAYTSPNSFHARREPRRLSETSEHEHNDAGNYLPGFNTLFPEVSRFQQDSESLYAPVPTAYGLGHPDVPSPFVQTVSSPMHLCSRPSGQRNVEGRPASPSVRSERFERSHSTDHHNMAIDAHHHWQHAQGSSRDVMMRTQTPPPSRPRRLLISDILNPDEHRPSSENVAASSRPRMYRPGIGNDASFSKHSKGDNGLH</sequence>
<protein>
    <recommendedName>
        <fullName evidence="9">C2H2-type domain-containing protein</fullName>
    </recommendedName>
</protein>
<evidence type="ECO:0000256" key="8">
    <source>
        <dbReference type="SAM" id="MobiDB-lite"/>
    </source>
</evidence>
<feature type="compositionally biased region" description="Polar residues" evidence="8">
    <location>
        <begin position="224"/>
        <end position="248"/>
    </location>
</feature>
<keyword evidence="2" id="KW-0479">Metal-binding</keyword>
<evidence type="ECO:0000259" key="9">
    <source>
        <dbReference type="PROSITE" id="PS50157"/>
    </source>
</evidence>
<evidence type="ECO:0000313" key="10">
    <source>
        <dbReference type="EMBL" id="KAF9516315.1"/>
    </source>
</evidence>
<keyword evidence="4 7" id="KW-0863">Zinc-finger</keyword>
<evidence type="ECO:0000256" key="6">
    <source>
        <dbReference type="ARBA" id="ARBA00023242"/>
    </source>
</evidence>
<dbReference type="OrthoDB" id="6105938at2759"/>
<feature type="compositionally biased region" description="Polar residues" evidence="8">
    <location>
        <begin position="193"/>
        <end position="207"/>
    </location>
</feature>
<dbReference type="PANTHER" id="PTHR24406">
    <property type="entry name" value="TRANSCRIPTIONAL REPRESSOR CTCFL-RELATED"/>
    <property type="match status" value="1"/>
</dbReference>
<evidence type="ECO:0000313" key="11">
    <source>
        <dbReference type="Proteomes" id="UP000886523"/>
    </source>
</evidence>
<dbReference type="PROSITE" id="PS50157">
    <property type="entry name" value="ZINC_FINGER_C2H2_2"/>
    <property type="match status" value="1"/>
</dbReference>
<dbReference type="InterPro" id="IPR050888">
    <property type="entry name" value="ZnF_C2H2-type_TF"/>
</dbReference>
<dbReference type="Gene3D" id="3.30.160.60">
    <property type="entry name" value="Classic Zinc Finger"/>
    <property type="match status" value="1"/>
</dbReference>
<dbReference type="GO" id="GO:0005634">
    <property type="term" value="C:nucleus"/>
    <property type="evidence" value="ECO:0007669"/>
    <property type="project" value="UniProtKB-SubCell"/>
</dbReference>
<keyword evidence="5" id="KW-0862">Zinc</keyword>
<evidence type="ECO:0000256" key="4">
    <source>
        <dbReference type="ARBA" id="ARBA00022771"/>
    </source>
</evidence>
<dbReference type="InterPro" id="IPR036236">
    <property type="entry name" value="Znf_C2H2_sf"/>
</dbReference>
<feature type="compositionally biased region" description="Polar residues" evidence="8">
    <location>
        <begin position="142"/>
        <end position="152"/>
    </location>
</feature>
<keyword evidence="11" id="KW-1185">Reference proteome</keyword>
<comment type="subcellular location">
    <subcellularLocation>
        <location evidence="1">Nucleus</location>
    </subcellularLocation>
</comment>
<proteinExistence type="predicted"/>
<dbReference type="SUPFAM" id="SSF57667">
    <property type="entry name" value="beta-beta-alpha zinc fingers"/>
    <property type="match status" value="1"/>
</dbReference>
<dbReference type="SMART" id="SM00355">
    <property type="entry name" value="ZnF_C2H2"/>
    <property type="match status" value="4"/>
</dbReference>
<feature type="region of interest" description="Disordered" evidence="8">
    <location>
        <begin position="142"/>
        <end position="162"/>
    </location>
</feature>
<feature type="region of interest" description="Disordered" evidence="8">
    <location>
        <begin position="175"/>
        <end position="273"/>
    </location>
</feature>
<dbReference type="AlphaFoldDB" id="A0A9P6B3J8"/>
<evidence type="ECO:0000256" key="1">
    <source>
        <dbReference type="ARBA" id="ARBA00004123"/>
    </source>
</evidence>
<evidence type="ECO:0000256" key="3">
    <source>
        <dbReference type="ARBA" id="ARBA00022737"/>
    </source>
</evidence>
<evidence type="ECO:0000256" key="5">
    <source>
        <dbReference type="ARBA" id="ARBA00022833"/>
    </source>
</evidence>
<name>A0A9P6B3J8_9AGAM</name>
<organism evidence="10 11">
    <name type="scientific">Hydnum rufescens UP504</name>
    <dbReference type="NCBI Taxonomy" id="1448309"/>
    <lineage>
        <taxon>Eukaryota</taxon>
        <taxon>Fungi</taxon>
        <taxon>Dikarya</taxon>
        <taxon>Basidiomycota</taxon>
        <taxon>Agaricomycotina</taxon>
        <taxon>Agaricomycetes</taxon>
        <taxon>Cantharellales</taxon>
        <taxon>Hydnaceae</taxon>
        <taxon>Hydnum</taxon>
    </lineage>
</organism>
<comment type="caution">
    <text evidence="10">The sequence shown here is derived from an EMBL/GenBank/DDBJ whole genome shotgun (WGS) entry which is preliminary data.</text>
</comment>
<dbReference type="GO" id="GO:0008270">
    <property type="term" value="F:zinc ion binding"/>
    <property type="evidence" value="ECO:0007669"/>
    <property type="project" value="UniProtKB-KW"/>
</dbReference>
<dbReference type="EMBL" id="MU128940">
    <property type="protein sequence ID" value="KAF9516315.1"/>
    <property type="molecule type" value="Genomic_DNA"/>
</dbReference>
<feature type="compositionally biased region" description="Basic and acidic residues" evidence="8">
    <location>
        <begin position="342"/>
        <end position="351"/>
    </location>
</feature>
<dbReference type="Proteomes" id="UP000886523">
    <property type="component" value="Unassembled WGS sequence"/>
</dbReference>
<feature type="region of interest" description="Disordered" evidence="8">
    <location>
        <begin position="364"/>
        <end position="438"/>
    </location>
</feature>
<gene>
    <name evidence="10" type="ORF">BS47DRAFT_674162</name>
</gene>
<feature type="compositionally biased region" description="Basic and acidic residues" evidence="8">
    <location>
        <begin position="256"/>
        <end position="268"/>
    </location>
</feature>
<feature type="region of interest" description="Disordered" evidence="8">
    <location>
        <begin position="322"/>
        <end position="351"/>
    </location>
</feature>
<reference evidence="10" key="1">
    <citation type="journal article" date="2020" name="Nat. Commun.">
        <title>Large-scale genome sequencing of mycorrhizal fungi provides insights into the early evolution of symbiotic traits.</title>
        <authorList>
            <person name="Miyauchi S."/>
            <person name="Kiss E."/>
            <person name="Kuo A."/>
            <person name="Drula E."/>
            <person name="Kohler A."/>
            <person name="Sanchez-Garcia M."/>
            <person name="Morin E."/>
            <person name="Andreopoulos B."/>
            <person name="Barry K.W."/>
            <person name="Bonito G."/>
            <person name="Buee M."/>
            <person name="Carver A."/>
            <person name="Chen C."/>
            <person name="Cichocki N."/>
            <person name="Clum A."/>
            <person name="Culley D."/>
            <person name="Crous P.W."/>
            <person name="Fauchery L."/>
            <person name="Girlanda M."/>
            <person name="Hayes R.D."/>
            <person name="Keri Z."/>
            <person name="LaButti K."/>
            <person name="Lipzen A."/>
            <person name="Lombard V."/>
            <person name="Magnuson J."/>
            <person name="Maillard F."/>
            <person name="Murat C."/>
            <person name="Nolan M."/>
            <person name="Ohm R.A."/>
            <person name="Pangilinan J."/>
            <person name="Pereira M.F."/>
            <person name="Perotto S."/>
            <person name="Peter M."/>
            <person name="Pfister S."/>
            <person name="Riley R."/>
            <person name="Sitrit Y."/>
            <person name="Stielow J.B."/>
            <person name="Szollosi G."/>
            <person name="Zifcakova L."/>
            <person name="Stursova M."/>
            <person name="Spatafora J.W."/>
            <person name="Tedersoo L."/>
            <person name="Vaario L.M."/>
            <person name="Yamada A."/>
            <person name="Yan M."/>
            <person name="Wang P."/>
            <person name="Xu J."/>
            <person name="Bruns T."/>
            <person name="Baldrian P."/>
            <person name="Vilgalys R."/>
            <person name="Dunand C."/>
            <person name="Henrissat B."/>
            <person name="Grigoriev I.V."/>
            <person name="Hibbett D."/>
            <person name="Nagy L.G."/>
            <person name="Martin F.M."/>
        </authorList>
    </citation>
    <scope>NUCLEOTIDE SEQUENCE</scope>
    <source>
        <strain evidence="10">UP504</strain>
    </source>
</reference>
<accession>A0A9P6B3J8</accession>
<keyword evidence="3" id="KW-0677">Repeat</keyword>
<dbReference type="PROSITE" id="PS00028">
    <property type="entry name" value="ZINC_FINGER_C2H2_1"/>
    <property type="match status" value="1"/>
</dbReference>
<feature type="domain" description="C2H2-type" evidence="9">
    <location>
        <begin position="67"/>
        <end position="90"/>
    </location>
</feature>